<name>A0ACC0AC63_CATRO</name>
<proteinExistence type="predicted"/>
<organism evidence="1 2">
    <name type="scientific">Catharanthus roseus</name>
    <name type="common">Madagascar periwinkle</name>
    <name type="synonym">Vinca rosea</name>
    <dbReference type="NCBI Taxonomy" id="4058"/>
    <lineage>
        <taxon>Eukaryota</taxon>
        <taxon>Viridiplantae</taxon>
        <taxon>Streptophyta</taxon>
        <taxon>Embryophyta</taxon>
        <taxon>Tracheophyta</taxon>
        <taxon>Spermatophyta</taxon>
        <taxon>Magnoliopsida</taxon>
        <taxon>eudicotyledons</taxon>
        <taxon>Gunneridae</taxon>
        <taxon>Pentapetalae</taxon>
        <taxon>asterids</taxon>
        <taxon>lamiids</taxon>
        <taxon>Gentianales</taxon>
        <taxon>Apocynaceae</taxon>
        <taxon>Rauvolfioideae</taxon>
        <taxon>Vinceae</taxon>
        <taxon>Catharanthinae</taxon>
        <taxon>Catharanthus</taxon>
    </lineage>
</organism>
<evidence type="ECO:0000313" key="1">
    <source>
        <dbReference type="EMBL" id="KAI5657764.1"/>
    </source>
</evidence>
<comment type="caution">
    <text evidence="1">The sequence shown here is derived from an EMBL/GenBank/DDBJ whole genome shotgun (WGS) entry which is preliminary data.</text>
</comment>
<gene>
    <name evidence="1" type="ORF">M9H77_26557</name>
</gene>
<dbReference type="Proteomes" id="UP001060085">
    <property type="component" value="Linkage Group LG06"/>
</dbReference>
<sequence>MRTRGLKRRNHQPPQIVVLSSSSSPLRSSTSEKAHVVKDTEIAHGVEAEIDPEVEKETKQQRSPLSQDQSVEEGSSWRSMYESYGFTWPDEE</sequence>
<evidence type="ECO:0000313" key="2">
    <source>
        <dbReference type="Proteomes" id="UP001060085"/>
    </source>
</evidence>
<reference evidence="2" key="1">
    <citation type="journal article" date="2023" name="Nat. Plants">
        <title>Single-cell RNA sequencing provides a high-resolution roadmap for understanding the multicellular compartmentation of specialized metabolism.</title>
        <authorList>
            <person name="Sun S."/>
            <person name="Shen X."/>
            <person name="Li Y."/>
            <person name="Li Y."/>
            <person name="Wang S."/>
            <person name="Li R."/>
            <person name="Zhang H."/>
            <person name="Shen G."/>
            <person name="Guo B."/>
            <person name="Wei J."/>
            <person name="Xu J."/>
            <person name="St-Pierre B."/>
            <person name="Chen S."/>
            <person name="Sun C."/>
        </authorList>
    </citation>
    <scope>NUCLEOTIDE SEQUENCE [LARGE SCALE GENOMIC DNA]</scope>
</reference>
<dbReference type="EMBL" id="CM044706">
    <property type="protein sequence ID" value="KAI5657764.1"/>
    <property type="molecule type" value="Genomic_DNA"/>
</dbReference>
<accession>A0ACC0AC63</accession>
<protein>
    <submittedName>
        <fullName evidence="1">Uncharacterized protein</fullName>
    </submittedName>
</protein>
<keyword evidence="2" id="KW-1185">Reference proteome</keyword>